<reference evidence="2" key="1">
    <citation type="journal article" date="2017" name="Nat. Ecol. Evol.">
        <title>Genome expansion and lineage-specific genetic innovations in the forest pathogenic fungi Armillaria.</title>
        <authorList>
            <person name="Sipos G."/>
            <person name="Prasanna A.N."/>
            <person name="Walter M.C."/>
            <person name="O'Connor E."/>
            <person name="Balint B."/>
            <person name="Krizsan K."/>
            <person name="Kiss B."/>
            <person name="Hess J."/>
            <person name="Varga T."/>
            <person name="Slot J."/>
            <person name="Riley R."/>
            <person name="Boka B."/>
            <person name="Rigling D."/>
            <person name="Barry K."/>
            <person name="Lee J."/>
            <person name="Mihaltcheva S."/>
            <person name="LaButti K."/>
            <person name="Lipzen A."/>
            <person name="Waldron R."/>
            <person name="Moloney N.M."/>
            <person name="Sperisen C."/>
            <person name="Kredics L."/>
            <person name="Vagvoelgyi C."/>
            <person name="Patrignani A."/>
            <person name="Fitzpatrick D."/>
            <person name="Nagy I."/>
            <person name="Doyle S."/>
            <person name="Anderson J.B."/>
            <person name="Grigoriev I.V."/>
            <person name="Gueldener U."/>
            <person name="Muensterkoetter M."/>
            <person name="Nagy L.G."/>
        </authorList>
    </citation>
    <scope>NUCLEOTIDE SEQUENCE [LARGE SCALE GENOMIC DNA]</scope>
    <source>
        <strain evidence="2">C18/9</strain>
    </source>
</reference>
<dbReference type="OrthoDB" id="3048432at2759"/>
<dbReference type="OMA" id="RKDHILH"/>
<dbReference type="Proteomes" id="UP000219338">
    <property type="component" value="Unassembled WGS sequence"/>
</dbReference>
<protein>
    <submittedName>
        <fullName evidence="1">Uncharacterized protein</fullName>
    </submittedName>
</protein>
<dbReference type="EMBL" id="FUEG01000004">
    <property type="protein sequence ID" value="SJL02921.1"/>
    <property type="molecule type" value="Genomic_DNA"/>
</dbReference>
<gene>
    <name evidence="1" type="ORF">ARMOST_06262</name>
</gene>
<proteinExistence type="predicted"/>
<organism evidence="1 2">
    <name type="scientific">Armillaria ostoyae</name>
    <name type="common">Armillaria root rot fungus</name>
    <dbReference type="NCBI Taxonomy" id="47428"/>
    <lineage>
        <taxon>Eukaryota</taxon>
        <taxon>Fungi</taxon>
        <taxon>Dikarya</taxon>
        <taxon>Basidiomycota</taxon>
        <taxon>Agaricomycotina</taxon>
        <taxon>Agaricomycetes</taxon>
        <taxon>Agaricomycetidae</taxon>
        <taxon>Agaricales</taxon>
        <taxon>Marasmiineae</taxon>
        <taxon>Physalacriaceae</taxon>
        <taxon>Armillaria</taxon>
    </lineage>
</organism>
<accession>A0A284R2G9</accession>
<sequence length="148" mass="15434">MSTASASTPALSSGDDHRKDHILHLIAMLFAELEGIAPGILLPGTSLSIPAEPLPVPNEEDDPAPPTFACSTCGVLNNPGVHNPFKWYAVTRGWAVGVVQGSADQLALTTGVPGFLSSKGSTKAEAVHVFNDALSKTQVVVVPKKLRL</sequence>
<evidence type="ECO:0000313" key="2">
    <source>
        <dbReference type="Proteomes" id="UP000219338"/>
    </source>
</evidence>
<keyword evidence="2" id="KW-1185">Reference proteome</keyword>
<name>A0A284R2G9_ARMOS</name>
<dbReference type="AlphaFoldDB" id="A0A284R2G9"/>
<evidence type="ECO:0000313" key="1">
    <source>
        <dbReference type="EMBL" id="SJL02921.1"/>
    </source>
</evidence>